<organism evidence="8 9">
    <name type="scientific">Aduncisulcus paluster</name>
    <dbReference type="NCBI Taxonomy" id="2918883"/>
    <lineage>
        <taxon>Eukaryota</taxon>
        <taxon>Metamonada</taxon>
        <taxon>Carpediemonas-like organisms</taxon>
        <taxon>Aduncisulcus</taxon>
    </lineage>
</organism>
<dbReference type="SUPFAM" id="SSF56672">
    <property type="entry name" value="DNA/RNA polymerases"/>
    <property type="match status" value="1"/>
</dbReference>
<dbReference type="InterPro" id="IPR043128">
    <property type="entry name" value="Rev_trsase/Diguanyl_cyclase"/>
</dbReference>
<dbReference type="InterPro" id="IPR043502">
    <property type="entry name" value="DNA/RNA_pol_sf"/>
</dbReference>
<evidence type="ECO:0000256" key="1">
    <source>
        <dbReference type="ARBA" id="ARBA00022679"/>
    </source>
</evidence>
<dbReference type="PANTHER" id="PTHR37984">
    <property type="entry name" value="PROTEIN CBG26694"/>
    <property type="match status" value="1"/>
</dbReference>
<name>A0ABQ5KJB4_9EUKA</name>
<feature type="non-terminal residue" evidence="8">
    <location>
        <position position="1"/>
    </location>
</feature>
<keyword evidence="1" id="KW-0808">Transferase</keyword>
<accession>A0ABQ5KJB4</accession>
<dbReference type="CDD" id="cd09274">
    <property type="entry name" value="RNase_HI_RT_Ty3"/>
    <property type="match status" value="1"/>
</dbReference>
<comment type="caution">
    <text evidence="8">The sequence shown here is derived from an EMBL/GenBank/DDBJ whole genome shotgun (WGS) entry which is preliminary data.</text>
</comment>
<evidence type="ECO:0000256" key="4">
    <source>
        <dbReference type="ARBA" id="ARBA00022759"/>
    </source>
</evidence>
<gene>
    <name evidence="8" type="ORF">ADUPG1_002309</name>
</gene>
<keyword evidence="2" id="KW-0548">Nucleotidyltransferase</keyword>
<evidence type="ECO:0000256" key="2">
    <source>
        <dbReference type="ARBA" id="ARBA00022695"/>
    </source>
</evidence>
<reference evidence="8" key="1">
    <citation type="submission" date="2022-03" db="EMBL/GenBank/DDBJ databases">
        <title>Draft genome sequence of Aduncisulcus paluster, a free-living microaerophilic Fornicata.</title>
        <authorList>
            <person name="Yuyama I."/>
            <person name="Kume K."/>
            <person name="Tamura T."/>
            <person name="Inagaki Y."/>
            <person name="Hashimoto T."/>
        </authorList>
    </citation>
    <scope>NUCLEOTIDE SEQUENCE</scope>
    <source>
        <strain evidence="8">NY0171</strain>
    </source>
</reference>
<evidence type="ECO:0000313" key="8">
    <source>
        <dbReference type="EMBL" id="GKT32612.1"/>
    </source>
</evidence>
<dbReference type="Pfam" id="PF17917">
    <property type="entry name" value="RT_RNaseH"/>
    <property type="match status" value="1"/>
</dbReference>
<evidence type="ECO:0000256" key="6">
    <source>
        <dbReference type="ARBA" id="ARBA00022918"/>
    </source>
</evidence>
<evidence type="ECO:0000256" key="3">
    <source>
        <dbReference type="ARBA" id="ARBA00022722"/>
    </source>
</evidence>
<protein>
    <submittedName>
        <fullName evidence="8">Retrovirus-related Pol polyprotein from transposon opus</fullName>
    </submittedName>
</protein>
<dbReference type="InterPro" id="IPR050951">
    <property type="entry name" value="Retrovirus_Pol_polyprotein"/>
</dbReference>
<keyword evidence="4" id="KW-0255">Endonuclease</keyword>
<feature type="non-terminal residue" evidence="8">
    <location>
        <position position="197"/>
    </location>
</feature>
<keyword evidence="5" id="KW-0378">Hydrolase</keyword>
<keyword evidence="6" id="KW-0695">RNA-directed DNA polymerase</keyword>
<evidence type="ECO:0000259" key="7">
    <source>
        <dbReference type="Pfam" id="PF17917"/>
    </source>
</evidence>
<dbReference type="Gene3D" id="3.30.70.270">
    <property type="match status" value="1"/>
</dbReference>
<keyword evidence="3" id="KW-0540">Nuclease</keyword>
<keyword evidence="9" id="KW-1185">Reference proteome</keyword>
<dbReference type="InterPro" id="IPR041373">
    <property type="entry name" value="RT_RNaseH"/>
</dbReference>
<dbReference type="Proteomes" id="UP001057375">
    <property type="component" value="Unassembled WGS sequence"/>
</dbReference>
<evidence type="ECO:0000313" key="9">
    <source>
        <dbReference type="Proteomes" id="UP001057375"/>
    </source>
</evidence>
<sequence>MHIPDYARLTHSLYDLLRKEVRFSFSMDHKKAFDNIKQVIIPGNPLVFFDPSKEHSVFCDASHSGIGAVLLQEGKPVMFIAKKFSDSQLNWTVIEKEAFAIYFALKKIEYLVSGIHFTLFTDHQDLLYLLKAPSAKIIRWAQYIFSFDLEFVQISGKENPIADYLSRLWTPVAIGSKAISLRVVESDEMKDYLLRLH</sequence>
<evidence type="ECO:0000256" key="5">
    <source>
        <dbReference type="ARBA" id="ARBA00022801"/>
    </source>
</evidence>
<dbReference type="PANTHER" id="PTHR37984:SF5">
    <property type="entry name" value="PROTEIN NYNRIN-LIKE"/>
    <property type="match status" value="1"/>
</dbReference>
<dbReference type="EMBL" id="BQXS01002605">
    <property type="protein sequence ID" value="GKT32612.1"/>
    <property type="molecule type" value="Genomic_DNA"/>
</dbReference>
<proteinExistence type="predicted"/>
<feature type="domain" description="Reverse transcriptase RNase H-like" evidence="7">
    <location>
        <begin position="50"/>
        <end position="144"/>
    </location>
</feature>